<comment type="caution">
    <text evidence="1">The sequence shown here is derived from an EMBL/GenBank/DDBJ whole genome shotgun (WGS) entry which is preliminary data.</text>
</comment>
<protein>
    <submittedName>
        <fullName evidence="1">Uncharacterized protein</fullName>
    </submittedName>
</protein>
<organism evidence="1">
    <name type="scientific">marine sediment metagenome</name>
    <dbReference type="NCBI Taxonomy" id="412755"/>
    <lineage>
        <taxon>unclassified sequences</taxon>
        <taxon>metagenomes</taxon>
        <taxon>ecological metagenomes</taxon>
    </lineage>
</organism>
<sequence length="111" mass="13397">MENLKRFTNWLKEQSLDLHTAWSELHYLFYEGIGYGFEFPEETQRRWKAVYEKPKTPDDLISWRDAYKYDVVTTPEPPLIQTWDERVSELKDVLRGYITEFKPGLNTLFTE</sequence>
<dbReference type="AlphaFoldDB" id="X1UKQ5"/>
<dbReference type="EMBL" id="BARW01031582">
    <property type="protein sequence ID" value="GAJ04187.1"/>
    <property type="molecule type" value="Genomic_DNA"/>
</dbReference>
<proteinExistence type="predicted"/>
<gene>
    <name evidence="1" type="ORF">S12H4_50197</name>
</gene>
<reference evidence="1" key="1">
    <citation type="journal article" date="2014" name="Front. Microbiol.">
        <title>High frequency of phylogenetically diverse reductive dehalogenase-homologous genes in deep subseafloor sedimentary metagenomes.</title>
        <authorList>
            <person name="Kawai M."/>
            <person name="Futagami T."/>
            <person name="Toyoda A."/>
            <person name="Takaki Y."/>
            <person name="Nishi S."/>
            <person name="Hori S."/>
            <person name="Arai W."/>
            <person name="Tsubouchi T."/>
            <person name="Morono Y."/>
            <person name="Uchiyama I."/>
            <person name="Ito T."/>
            <person name="Fujiyama A."/>
            <person name="Inagaki F."/>
            <person name="Takami H."/>
        </authorList>
    </citation>
    <scope>NUCLEOTIDE SEQUENCE</scope>
    <source>
        <strain evidence="1">Expedition CK06-06</strain>
    </source>
</reference>
<accession>X1UKQ5</accession>
<evidence type="ECO:0000313" key="1">
    <source>
        <dbReference type="EMBL" id="GAJ04187.1"/>
    </source>
</evidence>
<name>X1UKQ5_9ZZZZ</name>